<evidence type="ECO:0000313" key="5">
    <source>
        <dbReference type="Proteomes" id="UP000622890"/>
    </source>
</evidence>
<comment type="caution">
    <text evidence="4">The sequence shown here is derived from an EMBL/GenBank/DDBJ whole genome shotgun (WGS) entry which is preliminary data.</text>
</comment>
<keyword evidence="1" id="KW-0902">Two-component regulatory system</keyword>
<keyword evidence="2" id="KW-0597">Phosphoprotein</keyword>
<dbReference type="GO" id="GO:0004672">
    <property type="term" value="F:protein kinase activity"/>
    <property type="evidence" value="ECO:0007669"/>
    <property type="project" value="UniProtKB-ARBA"/>
</dbReference>
<protein>
    <submittedName>
        <fullName evidence="4">Hpt domain-containing protein</fullName>
    </submittedName>
</protein>
<dbReference type="PROSITE" id="PS50894">
    <property type="entry name" value="HPT"/>
    <property type="match status" value="1"/>
</dbReference>
<name>A0A934SS60_9BURK</name>
<gene>
    <name evidence="4" type="ORF">JJB74_08300</name>
</gene>
<accession>A0A934SS60</accession>
<keyword evidence="5" id="KW-1185">Reference proteome</keyword>
<feature type="domain" description="HPt" evidence="3">
    <location>
        <begin position="21"/>
        <end position="114"/>
    </location>
</feature>
<dbReference type="InterPro" id="IPR036641">
    <property type="entry name" value="HPT_dom_sf"/>
</dbReference>
<dbReference type="Pfam" id="PF01627">
    <property type="entry name" value="Hpt"/>
    <property type="match status" value="1"/>
</dbReference>
<evidence type="ECO:0000256" key="2">
    <source>
        <dbReference type="PROSITE-ProRule" id="PRU00110"/>
    </source>
</evidence>
<dbReference type="EMBL" id="JAEPBG010000002">
    <property type="protein sequence ID" value="MBK4734602.1"/>
    <property type="molecule type" value="Genomic_DNA"/>
</dbReference>
<dbReference type="InterPro" id="IPR008207">
    <property type="entry name" value="Sig_transdc_His_kin_Hpt_dom"/>
</dbReference>
<reference evidence="4" key="1">
    <citation type="submission" date="2021-01" db="EMBL/GenBank/DDBJ databases">
        <title>Genome sequence of strain Noviherbaspirillum sp. DKR-6.</title>
        <authorList>
            <person name="Chaudhary D.K."/>
        </authorList>
    </citation>
    <scope>NUCLEOTIDE SEQUENCE</scope>
    <source>
        <strain evidence="4">DKR-6</strain>
    </source>
</reference>
<evidence type="ECO:0000259" key="3">
    <source>
        <dbReference type="PROSITE" id="PS50894"/>
    </source>
</evidence>
<feature type="modified residue" description="Phosphohistidine" evidence="2">
    <location>
        <position position="60"/>
    </location>
</feature>
<dbReference type="AlphaFoldDB" id="A0A934SS60"/>
<sequence>MPTSTTSVCTPHMLLDAVNGDREIFRSLAALLVRETHLRFDAIAAATTAGDARSMGFAAHTLKGSVANVGADSMVALLRAIEQAGLREGRVCEAEQLESLRLGLRTIRGEVHAFLAHP</sequence>
<proteinExistence type="predicted"/>
<dbReference type="Proteomes" id="UP000622890">
    <property type="component" value="Unassembled WGS sequence"/>
</dbReference>
<dbReference type="SUPFAM" id="SSF47226">
    <property type="entry name" value="Histidine-containing phosphotransfer domain, HPT domain"/>
    <property type="match status" value="1"/>
</dbReference>
<evidence type="ECO:0000313" key="4">
    <source>
        <dbReference type="EMBL" id="MBK4734602.1"/>
    </source>
</evidence>
<organism evidence="4 5">
    <name type="scientific">Noviherbaspirillum pedocola</name>
    <dbReference type="NCBI Taxonomy" id="2801341"/>
    <lineage>
        <taxon>Bacteria</taxon>
        <taxon>Pseudomonadati</taxon>
        <taxon>Pseudomonadota</taxon>
        <taxon>Betaproteobacteria</taxon>
        <taxon>Burkholderiales</taxon>
        <taxon>Oxalobacteraceae</taxon>
        <taxon>Noviherbaspirillum</taxon>
    </lineage>
</organism>
<dbReference type="Gene3D" id="1.20.120.160">
    <property type="entry name" value="HPT domain"/>
    <property type="match status" value="1"/>
</dbReference>
<evidence type="ECO:0000256" key="1">
    <source>
        <dbReference type="ARBA" id="ARBA00023012"/>
    </source>
</evidence>
<dbReference type="RefSeq" id="WP_200591335.1">
    <property type="nucleotide sequence ID" value="NZ_JAEPBG010000002.1"/>
</dbReference>
<dbReference type="GO" id="GO:0000160">
    <property type="term" value="P:phosphorelay signal transduction system"/>
    <property type="evidence" value="ECO:0007669"/>
    <property type="project" value="UniProtKB-KW"/>
</dbReference>